<feature type="region of interest" description="Disordered" evidence="1">
    <location>
        <begin position="198"/>
        <end position="228"/>
    </location>
</feature>
<feature type="region of interest" description="Disordered" evidence="1">
    <location>
        <begin position="34"/>
        <end position="66"/>
    </location>
</feature>
<keyword evidence="3" id="KW-1185">Reference proteome</keyword>
<feature type="compositionally biased region" description="Low complexity" evidence="1">
    <location>
        <begin position="443"/>
        <end position="452"/>
    </location>
</feature>
<name>A0A2A6D0G8_PRIPA</name>
<gene>
    <name evidence="2" type="primary">WBGene00108371</name>
</gene>
<feature type="compositionally biased region" description="Polar residues" evidence="1">
    <location>
        <begin position="507"/>
        <end position="519"/>
    </location>
</feature>
<feature type="region of interest" description="Disordered" evidence="1">
    <location>
        <begin position="619"/>
        <end position="653"/>
    </location>
</feature>
<feature type="compositionally biased region" description="Polar residues" evidence="1">
    <location>
        <begin position="407"/>
        <end position="433"/>
    </location>
</feature>
<dbReference type="EnsemblMetazoa" id="PPA18817.1">
    <property type="protein sequence ID" value="PPA18817.1"/>
    <property type="gene ID" value="WBGene00108371"/>
</dbReference>
<proteinExistence type="predicted"/>
<feature type="compositionally biased region" description="Polar residues" evidence="1">
    <location>
        <begin position="51"/>
        <end position="61"/>
    </location>
</feature>
<feature type="region of interest" description="Disordered" evidence="1">
    <location>
        <begin position="496"/>
        <end position="519"/>
    </location>
</feature>
<evidence type="ECO:0000313" key="3">
    <source>
        <dbReference type="Proteomes" id="UP000005239"/>
    </source>
</evidence>
<accession>A0A8R1UDJ8</accession>
<evidence type="ECO:0000313" key="2">
    <source>
        <dbReference type="EnsemblMetazoa" id="PPA18817.1"/>
    </source>
</evidence>
<sequence>IFEVLNFVNIFNIGMNLSEMINAAVATTRNLTEEDLTTGRVPSPSPLRDSASVTTGPSPRVSSNPLSLSHLQSLSSQHLLPHDIQSIHSILAGLHPGSSRQDAHSPLPLSRLQSSVVPNTHQISIPGTSGASRVDGHTPLGRQDHGPPSVNTPAPTLPGGTGGAQFVNLQGVGGRPFTSQNSINPFAYGGMLLPLHQNGQGNHHPTRGRGGRGRGRGVGTRGGRRGRRALEDRAVQTLITSHQVRFPPPPITEKENIMYWNAMESGCLLTEDDRLSIRCQDQNSQEWTRVVISPDDLHISMTAASRMSPITACNVYAKVLSDREDQILEIVECDEHGNIVGPALEAHKRWKILKEIGFFDLTGVFHSPVSATSSLVSNRSDESSPVNQLGENLLVQAVDSIPNAVVQNNQNISPGNQMTPNTTASDAPSSSIVKKQPDIVQNSILSQSSSSSEGDKQQEVKTTSSADTRATLIESGSYTLVSPYLQEADSLNPIDLSSSSRLEKQPESNPSTSAEIDNRVGITTASLPTQVLSSLSLIQSSSSSAFRVFKPQVNPQASTSMQNGDGRLNAALQSLLINPHSSTVESRPSSAFHINSDTNQMEWLNNNLHSIPQLNHYNFESLEGFPPEKKKERKRKTTVNEGENPPKKSKREL</sequence>
<organism evidence="2 3">
    <name type="scientific">Pristionchus pacificus</name>
    <name type="common">Parasitic nematode worm</name>
    <dbReference type="NCBI Taxonomy" id="54126"/>
    <lineage>
        <taxon>Eukaryota</taxon>
        <taxon>Metazoa</taxon>
        <taxon>Ecdysozoa</taxon>
        <taxon>Nematoda</taxon>
        <taxon>Chromadorea</taxon>
        <taxon>Rhabditida</taxon>
        <taxon>Rhabditina</taxon>
        <taxon>Diplogasteromorpha</taxon>
        <taxon>Diplogasteroidea</taxon>
        <taxon>Neodiplogasteridae</taxon>
        <taxon>Pristionchus</taxon>
    </lineage>
</organism>
<dbReference type="AlphaFoldDB" id="A0A2A6D0G8"/>
<protein>
    <submittedName>
        <fullName evidence="2">Uncharacterized protein</fullName>
    </submittedName>
</protein>
<accession>A0A2A6D0G8</accession>
<feature type="compositionally biased region" description="Basic residues" evidence="1">
    <location>
        <begin position="204"/>
        <end position="215"/>
    </location>
</feature>
<feature type="region of interest" description="Disordered" evidence="1">
    <location>
        <begin position="407"/>
        <end position="468"/>
    </location>
</feature>
<dbReference type="Proteomes" id="UP000005239">
    <property type="component" value="Unassembled WGS sequence"/>
</dbReference>
<reference evidence="2" key="2">
    <citation type="submission" date="2022-06" db="UniProtKB">
        <authorList>
            <consortium name="EnsemblMetazoa"/>
        </authorList>
    </citation>
    <scope>IDENTIFICATION</scope>
    <source>
        <strain evidence="2">PS312</strain>
    </source>
</reference>
<feature type="region of interest" description="Disordered" evidence="1">
    <location>
        <begin position="124"/>
        <end position="155"/>
    </location>
</feature>
<evidence type="ECO:0000256" key="1">
    <source>
        <dbReference type="SAM" id="MobiDB-lite"/>
    </source>
</evidence>
<reference evidence="3" key="1">
    <citation type="journal article" date="2008" name="Nat. Genet.">
        <title>The Pristionchus pacificus genome provides a unique perspective on nematode lifestyle and parasitism.</title>
        <authorList>
            <person name="Dieterich C."/>
            <person name="Clifton S.W."/>
            <person name="Schuster L.N."/>
            <person name="Chinwalla A."/>
            <person name="Delehaunty K."/>
            <person name="Dinkelacker I."/>
            <person name="Fulton L."/>
            <person name="Fulton R."/>
            <person name="Godfrey J."/>
            <person name="Minx P."/>
            <person name="Mitreva M."/>
            <person name="Roeseler W."/>
            <person name="Tian H."/>
            <person name="Witte H."/>
            <person name="Yang S.P."/>
            <person name="Wilson R.K."/>
            <person name="Sommer R.J."/>
        </authorList>
    </citation>
    <scope>NUCLEOTIDE SEQUENCE [LARGE SCALE GENOMIC DNA]</scope>
    <source>
        <strain evidence="3">PS312</strain>
    </source>
</reference>